<dbReference type="Proteomes" id="UP000268623">
    <property type="component" value="Unassembled WGS sequence"/>
</dbReference>
<proteinExistence type="inferred from homology"/>
<dbReference type="OrthoDB" id="9808669at2"/>
<evidence type="ECO:0000313" key="6">
    <source>
        <dbReference type="Proteomes" id="UP000268623"/>
    </source>
</evidence>
<evidence type="ECO:0000313" key="5">
    <source>
        <dbReference type="EMBL" id="RNJ50368.1"/>
    </source>
</evidence>
<dbReference type="PANTHER" id="PTHR11712">
    <property type="entry name" value="POLYKETIDE SYNTHASE-RELATED"/>
    <property type="match status" value="1"/>
</dbReference>
<dbReference type="Gene3D" id="3.40.47.10">
    <property type="match status" value="2"/>
</dbReference>
<comment type="caution">
    <text evidence="5">The sequence shown here is derived from an EMBL/GenBank/DDBJ whole genome shotgun (WGS) entry which is preliminary data.</text>
</comment>
<dbReference type="SMART" id="SM00825">
    <property type="entry name" value="PKS_KS"/>
    <property type="match status" value="1"/>
</dbReference>
<reference evidence="5 6" key="1">
    <citation type="submission" date="2018-08" db="EMBL/GenBank/DDBJ databases">
        <title>Genome sequence of Methylocystis hirsuta CSC1, a methanotroph able to accumulate PHAs.</title>
        <authorList>
            <person name="Bordel S."/>
            <person name="Rodriguez E."/>
            <person name="Gancedo J."/>
            <person name="Munoz R."/>
        </authorList>
    </citation>
    <scope>NUCLEOTIDE SEQUENCE [LARGE SCALE GENOMIC DNA]</scope>
    <source>
        <strain evidence="5 6">CSC1</strain>
    </source>
</reference>
<dbReference type="GO" id="GO:0004315">
    <property type="term" value="F:3-oxoacyl-[acyl-carrier-protein] synthase activity"/>
    <property type="evidence" value="ECO:0007669"/>
    <property type="project" value="TreeGrafter"/>
</dbReference>
<name>A0A3M9XTD0_9HYPH</name>
<dbReference type="Pfam" id="PF02801">
    <property type="entry name" value="Ketoacyl-synt_C"/>
    <property type="match status" value="1"/>
</dbReference>
<accession>A0A3M9XTD0</accession>
<keyword evidence="6" id="KW-1185">Reference proteome</keyword>
<gene>
    <name evidence="5" type="ORF">D1O30_12970</name>
</gene>
<evidence type="ECO:0000259" key="4">
    <source>
        <dbReference type="PROSITE" id="PS52004"/>
    </source>
</evidence>
<comment type="similarity">
    <text evidence="1 3">Belongs to the thiolase-like superfamily. Beta-ketoacyl-ACP synthases family.</text>
</comment>
<evidence type="ECO:0000256" key="3">
    <source>
        <dbReference type="RuleBase" id="RU003694"/>
    </source>
</evidence>
<dbReference type="InterPro" id="IPR000794">
    <property type="entry name" value="Beta-ketoacyl_synthase"/>
</dbReference>
<keyword evidence="2 3" id="KW-0808">Transferase</keyword>
<organism evidence="5 6">
    <name type="scientific">Methylocystis hirsuta</name>
    <dbReference type="NCBI Taxonomy" id="369798"/>
    <lineage>
        <taxon>Bacteria</taxon>
        <taxon>Pseudomonadati</taxon>
        <taxon>Pseudomonadota</taxon>
        <taxon>Alphaproteobacteria</taxon>
        <taxon>Hyphomicrobiales</taxon>
        <taxon>Methylocystaceae</taxon>
        <taxon>Methylocystis</taxon>
    </lineage>
</organism>
<dbReference type="InterPro" id="IPR016039">
    <property type="entry name" value="Thiolase-like"/>
</dbReference>
<dbReference type="GO" id="GO:0006633">
    <property type="term" value="P:fatty acid biosynthetic process"/>
    <property type="evidence" value="ECO:0007669"/>
    <property type="project" value="TreeGrafter"/>
</dbReference>
<evidence type="ECO:0000256" key="1">
    <source>
        <dbReference type="ARBA" id="ARBA00008467"/>
    </source>
</evidence>
<dbReference type="EMBL" id="QWDD01000001">
    <property type="protein sequence ID" value="RNJ50368.1"/>
    <property type="molecule type" value="Genomic_DNA"/>
</dbReference>
<dbReference type="Pfam" id="PF00109">
    <property type="entry name" value="ketoacyl-synt"/>
    <property type="match status" value="1"/>
</dbReference>
<dbReference type="InterPro" id="IPR014030">
    <property type="entry name" value="Ketoacyl_synth_N"/>
</dbReference>
<dbReference type="InterPro" id="IPR014031">
    <property type="entry name" value="Ketoacyl_synth_C"/>
</dbReference>
<evidence type="ECO:0000256" key="2">
    <source>
        <dbReference type="ARBA" id="ARBA00022679"/>
    </source>
</evidence>
<sequence>MVERHVKVVGLGAVSCLGNDWPSTWTGLLKGQTKASSAREYFPDFDLSTRVAAVPGLDRQLERDALGAAGRLGQMAMLEATGGHEHGFHIYGGTNHSESDILIELQAGVRAGRHRAMAGPLWDALHRDPTPNLISGPGLPRTWVQSACASGQNSLVFAAADLEEAAKQLRAAVVAMDALSRIGVIGFVRAGAVSQTECKPFHRDRDGLLIGEGAACLMLDNDASPKDSRVSLLACAMTCDAGHPTHPDESGIHLERCIRSAISKAGLRPDEVGAAVLHGTGTQANDGVEAAVVERIWPGSSIPCTSVKARLGHTMGAAGLFNCLVAVEALRSGLLPSTLNDRNAATLELDLVLAVPRAIDRSKAVLATCSGFGGNNVAALFGYRG</sequence>
<dbReference type="PANTHER" id="PTHR11712:SF347">
    <property type="entry name" value="BETA KETOACYL-ACYL CARRIER PROTEIN SYNTHASE"/>
    <property type="match status" value="1"/>
</dbReference>
<dbReference type="SUPFAM" id="SSF53901">
    <property type="entry name" value="Thiolase-like"/>
    <property type="match status" value="2"/>
</dbReference>
<dbReference type="PROSITE" id="PS52004">
    <property type="entry name" value="KS3_2"/>
    <property type="match status" value="1"/>
</dbReference>
<dbReference type="InterPro" id="IPR020841">
    <property type="entry name" value="PKS_Beta-ketoAc_synthase_dom"/>
</dbReference>
<feature type="domain" description="Ketosynthase family 3 (KS3)" evidence="4">
    <location>
        <begin position="3"/>
        <end position="383"/>
    </location>
</feature>
<dbReference type="AlphaFoldDB" id="A0A3M9XTD0"/>
<protein>
    <recommendedName>
        <fullName evidence="4">Ketosynthase family 3 (KS3) domain-containing protein</fullName>
    </recommendedName>
</protein>